<dbReference type="Proteomes" id="UP000694843">
    <property type="component" value="Unplaced"/>
</dbReference>
<dbReference type="SUPFAM" id="SSF54695">
    <property type="entry name" value="POZ domain"/>
    <property type="match status" value="1"/>
</dbReference>
<evidence type="ECO:0000256" key="6">
    <source>
        <dbReference type="SAM" id="MobiDB-lite"/>
    </source>
</evidence>
<evidence type="ECO:0000256" key="3">
    <source>
        <dbReference type="ARBA" id="ARBA00022902"/>
    </source>
</evidence>
<dbReference type="PROSITE" id="PS50097">
    <property type="entry name" value="BTB"/>
    <property type="match status" value="1"/>
</dbReference>
<dbReference type="AlphaFoldDB" id="A0A8B7NNA9"/>
<dbReference type="PANTHER" id="PTHR23110">
    <property type="entry name" value="BTB DOMAIN TRANSCRIPTION FACTOR"/>
    <property type="match status" value="1"/>
</dbReference>
<keyword evidence="2" id="KW-0221">Differentiation</keyword>
<dbReference type="GO" id="GO:0016199">
    <property type="term" value="P:axon midline choice point recognition"/>
    <property type="evidence" value="ECO:0007669"/>
    <property type="project" value="UniProtKB-ARBA"/>
</dbReference>
<dbReference type="Gene3D" id="3.30.710.10">
    <property type="entry name" value="Potassium Channel Kv1.1, Chain A"/>
    <property type="match status" value="1"/>
</dbReference>
<dbReference type="RefSeq" id="XP_018015178.1">
    <property type="nucleotide sequence ID" value="XM_018159689.1"/>
</dbReference>
<dbReference type="GO" id="GO:0048813">
    <property type="term" value="P:dendrite morphogenesis"/>
    <property type="evidence" value="ECO:0007669"/>
    <property type="project" value="UniProtKB-ARBA"/>
</dbReference>
<gene>
    <name evidence="9" type="primary">LOC108672072</name>
</gene>
<sequence>MAGRIAKVRWAAHGREMSSHLSSIYSNLGAESDCVIASEGGRRFPAHRVVLAMASPFFSRIFATMTPDVVNPLIVLDGVEADHVEALMQYMYSGYSIVKCEKLPGLCRTAKILCIKEFPSLEVAPSVKRHTDDRAEVVEVTDEKNSIPRSSLERRLEADKYQMFHAPRRDQGTDKTFQPDFKKIKTCLDETRQPLEMNQRTESPRPSYGKPLSEFSLLTAPLAGESKLREALRVPVTAAQSTSQSVETKAIKQEDPPELVDVCSVSDDEAVKDRLA</sequence>
<dbReference type="GO" id="GO:0035167">
    <property type="term" value="P:larval lymph gland hemopoiesis"/>
    <property type="evidence" value="ECO:0007669"/>
    <property type="project" value="UniProtKB-ARBA"/>
</dbReference>
<keyword evidence="4" id="KW-0539">Nucleus</keyword>
<dbReference type="SMART" id="SM00225">
    <property type="entry name" value="BTB"/>
    <property type="match status" value="1"/>
</dbReference>
<name>A0A8B7NNA9_HYAAZ</name>
<organism evidence="8 9">
    <name type="scientific">Hyalella azteca</name>
    <name type="common">Amphipod</name>
    <dbReference type="NCBI Taxonomy" id="294128"/>
    <lineage>
        <taxon>Eukaryota</taxon>
        <taxon>Metazoa</taxon>
        <taxon>Ecdysozoa</taxon>
        <taxon>Arthropoda</taxon>
        <taxon>Crustacea</taxon>
        <taxon>Multicrustacea</taxon>
        <taxon>Malacostraca</taxon>
        <taxon>Eumalacostraca</taxon>
        <taxon>Peracarida</taxon>
        <taxon>Amphipoda</taxon>
        <taxon>Senticaudata</taxon>
        <taxon>Talitrida</taxon>
        <taxon>Talitroidea</taxon>
        <taxon>Hyalellidae</taxon>
        <taxon>Hyalella</taxon>
    </lineage>
</organism>
<dbReference type="OrthoDB" id="6482909at2759"/>
<dbReference type="GO" id="GO:0005634">
    <property type="term" value="C:nucleus"/>
    <property type="evidence" value="ECO:0007669"/>
    <property type="project" value="UniProtKB-ARBA"/>
</dbReference>
<dbReference type="GO" id="GO:0008406">
    <property type="term" value="P:gonad development"/>
    <property type="evidence" value="ECO:0007669"/>
    <property type="project" value="UniProtKB-ARBA"/>
</dbReference>
<dbReference type="InterPro" id="IPR051095">
    <property type="entry name" value="Dros_DevTransReg"/>
</dbReference>
<dbReference type="GO" id="GO:0007464">
    <property type="term" value="P:R3/R4 cell fate commitment"/>
    <property type="evidence" value="ECO:0007669"/>
    <property type="project" value="UniProtKB-ARBA"/>
</dbReference>
<protein>
    <submittedName>
        <fullName evidence="9">Transcription factor GAGA</fullName>
    </submittedName>
</protein>
<evidence type="ECO:0000313" key="8">
    <source>
        <dbReference type="Proteomes" id="UP000694843"/>
    </source>
</evidence>
<comment type="function">
    <text evidence="5">Putative transcription factor required for axon growth and guidance in the central and peripheral nervous systems. Repels CNS axons away from the midline by promoting the expression of the midline repellent sli and its receptor robo.</text>
</comment>
<feature type="compositionally biased region" description="Polar residues" evidence="6">
    <location>
        <begin position="238"/>
        <end position="247"/>
    </location>
</feature>
<proteinExistence type="predicted"/>
<dbReference type="GO" id="GO:0007526">
    <property type="term" value="P:larval somatic muscle development"/>
    <property type="evidence" value="ECO:0007669"/>
    <property type="project" value="UniProtKB-ARBA"/>
</dbReference>
<evidence type="ECO:0000259" key="7">
    <source>
        <dbReference type="PROSITE" id="PS50097"/>
    </source>
</evidence>
<feature type="region of interest" description="Disordered" evidence="6">
    <location>
        <begin position="237"/>
        <end position="276"/>
    </location>
</feature>
<dbReference type="OMA" id="RTAKILC"/>
<evidence type="ECO:0000256" key="5">
    <source>
        <dbReference type="ARBA" id="ARBA00037382"/>
    </source>
</evidence>
<feature type="domain" description="BTB" evidence="7">
    <location>
        <begin position="32"/>
        <end position="94"/>
    </location>
</feature>
<accession>A0A8B7NNA9</accession>
<dbReference type="InterPro" id="IPR011333">
    <property type="entry name" value="SKP1/BTB/POZ_sf"/>
</dbReference>
<reference evidence="9" key="1">
    <citation type="submission" date="2025-08" db="UniProtKB">
        <authorList>
            <consortium name="RefSeq"/>
        </authorList>
    </citation>
    <scope>IDENTIFICATION</scope>
    <source>
        <tissue evidence="9">Whole organism</tissue>
    </source>
</reference>
<dbReference type="InterPro" id="IPR000210">
    <property type="entry name" value="BTB/POZ_dom"/>
</dbReference>
<dbReference type="PANTHER" id="PTHR23110:SF111">
    <property type="entry name" value="LONGITUDINALS LACKING PROTEIN, ISOFORMS F_I_K_T"/>
    <property type="match status" value="1"/>
</dbReference>
<dbReference type="Pfam" id="PF00651">
    <property type="entry name" value="BTB"/>
    <property type="match status" value="1"/>
</dbReference>
<evidence type="ECO:0000256" key="2">
    <source>
        <dbReference type="ARBA" id="ARBA00022782"/>
    </source>
</evidence>
<dbReference type="GO" id="GO:0045476">
    <property type="term" value="P:nurse cell apoptotic process"/>
    <property type="evidence" value="ECO:0007669"/>
    <property type="project" value="UniProtKB-ARBA"/>
</dbReference>
<evidence type="ECO:0000256" key="1">
    <source>
        <dbReference type="ARBA" id="ARBA00022473"/>
    </source>
</evidence>
<dbReference type="GO" id="GO:0006357">
    <property type="term" value="P:regulation of transcription by RNA polymerase II"/>
    <property type="evidence" value="ECO:0007669"/>
    <property type="project" value="TreeGrafter"/>
</dbReference>
<keyword evidence="1" id="KW-0217">Developmental protein</keyword>
<dbReference type="GeneID" id="108672072"/>
<keyword evidence="3" id="KW-0524">Neurogenesis</keyword>
<feature type="non-terminal residue" evidence="9">
    <location>
        <position position="276"/>
    </location>
</feature>
<dbReference type="KEGG" id="hazt:108672072"/>
<evidence type="ECO:0000256" key="4">
    <source>
        <dbReference type="ARBA" id="ARBA00023242"/>
    </source>
</evidence>
<evidence type="ECO:0000313" key="9">
    <source>
        <dbReference type="RefSeq" id="XP_018015178.1"/>
    </source>
</evidence>
<keyword evidence="8" id="KW-1185">Reference proteome</keyword>
<dbReference type="GO" id="GO:0045467">
    <property type="term" value="P:R7 cell development"/>
    <property type="evidence" value="ECO:0007669"/>
    <property type="project" value="UniProtKB-ARBA"/>
</dbReference>